<keyword evidence="9" id="KW-1185">Reference proteome</keyword>
<dbReference type="InterPro" id="IPR006914">
    <property type="entry name" value="VENN_dom"/>
</dbReference>
<keyword evidence="4" id="KW-0843">Virulence</keyword>
<gene>
    <name evidence="7" type="ORF">EpCFBP13511_24235</name>
    <name evidence="6" type="ORF">IFT93_23920</name>
</gene>
<dbReference type="GO" id="GO:0090729">
    <property type="term" value="F:toxin activity"/>
    <property type="evidence" value="ECO:0007669"/>
    <property type="project" value="UniProtKB-KW"/>
</dbReference>
<dbReference type="EMBL" id="JACYNN010000057">
    <property type="protein sequence ID" value="MBD8109405.1"/>
    <property type="molecule type" value="Genomic_DNA"/>
</dbReference>
<reference evidence="7 8" key="1">
    <citation type="journal article" date="2019" name="Sci. Rep.">
        <title>Differences in resource use lead to coexistence of seed-transmitted microbial populations.</title>
        <authorList>
            <person name="Torres-Cortes G."/>
            <person name="Garcia B.J."/>
            <person name="Compant S."/>
            <person name="Rezki S."/>
            <person name="Jones P."/>
            <person name="Preveaux A."/>
            <person name="Briand M."/>
            <person name="Roulet A."/>
            <person name="Bouchez O."/>
            <person name="Jacobson D."/>
            <person name="Barret M."/>
        </authorList>
    </citation>
    <scope>NUCLEOTIDE SEQUENCE [LARGE SCALE GENOMIC DNA]</scope>
    <source>
        <strain evidence="7 8">CFBP13511</strain>
    </source>
</reference>
<evidence type="ECO:0000259" key="5">
    <source>
        <dbReference type="Pfam" id="PF04829"/>
    </source>
</evidence>
<dbReference type="Pfam" id="PF04829">
    <property type="entry name" value="PT-VENN"/>
    <property type="match status" value="1"/>
</dbReference>
<dbReference type="Proteomes" id="UP000661012">
    <property type="component" value="Unassembled WGS sequence"/>
</dbReference>
<accession>A0A4U3ENG9</accession>
<evidence type="ECO:0000256" key="1">
    <source>
        <dbReference type="ARBA" id="ARBA00004219"/>
    </source>
</evidence>
<evidence type="ECO:0000256" key="2">
    <source>
        <dbReference type="ARBA" id="ARBA00022656"/>
    </source>
</evidence>
<evidence type="ECO:0000256" key="4">
    <source>
        <dbReference type="ARBA" id="ARBA00023026"/>
    </source>
</evidence>
<keyword evidence="2" id="KW-0800">Toxin</keyword>
<evidence type="ECO:0000313" key="8">
    <source>
        <dbReference type="Proteomes" id="UP000306393"/>
    </source>
</evidence>
<protein>
    <submittedName>
        <fullName evidence="6">VENN motif pre-toxin domain-containing protein</fullName>
    </submittedName>
</protein>
<proteinExistence type="predicted"/>
<reference evidence="6 9" key="2">
    <citation type="journal article" date="2020" name="FEMS Microbiol. Ecol.">
        <title>Temporal dynamics of bacterial communities during seed development and maturation.</title>
        <authorList>
            <person name="Chesneau G."/>
            <person name="Torres-Cortes G."/>
            <person name="Briand M."/>
            <person name="Darrasse A."/>
            <person name="Preveaux A."/>
            <person name="Marais C."/>
            <person name="Jacques M.A."/>
            <person name="Shade A."/>
            <person name="Barret M."/>
        </authorList>
    </citation>
    <scope>NUCLEOTIDE SEQUENCE [LARGE SCALE GENOMIC DNA]</scope>
    <source>
        <strain evidence="6 9">CFBP13732</strain>
    </source>
</reference>
<comment type="subcellular location">
    <subcellularLocation>
        <location evidence="1">Target cell</location>
        <location evidence="1">Target cell cytoplasm</location>
    </subcellularLocation>
</comment>
<evidence type="ECO:0000313" key="9">
    <source>
        <dbReference type="Proteomes" id="UP000661012"/>
    </source>
</evidence>
<evidence type="ECO:0000313" key="7">
    <source>
        <dbReference type="EMBL" id="TKJ81795.1"/>
    </source>
</evidence>
<keyword evidence="3" id="KW-1266">Target cell cytoplasm</keyword>
<comment type="caution">
    <text evidence="7">The sequence shown here is derived from an EMBL/GenBank/DDBJ whole genome shotgun (WGS) entry which is preliminary data.</text>
</comment>
<dbReference type="RefSeq" id="WP_191931378.1">
    <property type="nucleotide sequence ID" value="NZ_JACYNM010000050.1"/>
</dbReference>
<sequence>MGVKYNFSCEAMDVIRTQGDIAGLKAQTDPAALAGNNLAGALASGASPYLATEIRKLTTNPLTGKVDVASNAMAHAVLGAVTAQLNNQSAVAGGLGAGGGELAAGLAGGLATGDTGGAVTAGQAGKNAVENNSLSGDKARAAVKESAEAMKAQVRETLGEGSLSQLVNGTINALADGGDSVLGSADYAADAAMALTACAIGDSYCTKAMSDLSGKNQTVADSVSALMNGDTWEGIKTLAQKANQGDQLALEGMGGADGWHPYSGQENP</sequence>
<evidence type="ECO:0000313" key="6">
    <source>
        <dbReference type="EMBL" id="MBD8109405.1"/>
    </source>
</evidence>
<dbReference type="AlphaFoldDB" id="A0A4U3ENG9"/>
<organism evidence="7 8">
    <name type="scientific">Erwinia persicina</name>
    <dbReference type="NCBI Taxonomy" id="55211"/>
    <lineage>
        <taxon>Bacteria</taxon>
        <taxon>Pseudomonadati</taxon>
        <taxon>Pseudomonadota</taxon>
        <taxon>Gammaproteobacteria</taxon>
        <taxon>Enterobacterales</taxon>
        <taxon>Erwiniaceae</taxon>
        <taxon>Erwinia</taxon>
    </lineage>
</organism>
<evidence type="ECO:0000256" key="3">
    <source>
        <dbReference type="ARBA" id="ARBA00022913"/>
    </source>
</evidence>
<feature type="domain" description="VENN motif-containing" evidence="5">
    <location>
        <begin position="101"/>
        <end position="135"/>
    </location>
</feature>
<dbReference type="Proteomes" id="UP000306393">
    <property type="component" value="Unassembled WGS sequence"/>
</dbReference>
<name>A0A4U3ENG9_9GAMM</name>
<dbReference type="EMBL" id="QGAC01000065">
    <property type="protein sequence ID" value="TKJ81795.1"/>
    <property type="molecule type" value="Genomic_DNA"/>
</dbReference>